<evidence type="ECO:0000256" key="4">
    <source>
        <dbReference type="ARBA" id="ARBA00022833"/>
    </source>
</evidence>
<dbReference type="InterPro" id="IPR003604">
    <property type="entry name" value="Matrin/U1-like-C_Znf_C2H2"/>
</dbReference>
<dbReference type="PROSITE" id="PS50171">
    <property type="entry name" value="ZF_MATRIN"/>
    <property type="match status" value="1"/>
</dbReference>
<evidence type="ECO:0000256" key="5">
    <source>
        <dbReference type="ARBA" id="ARBA00023242"/>
    </source>
</evidence>
<protein>
    <recommendedName>
        <fullName evidence="7">Matrin-type domain-containing protein</fullName>
    </recommendedName>
</protein>
<dbReference type="SMART" id="SM00451">
    <property type="entry name" value="ZnF_U1"/>
    <property type="match status" value="3"/>
</dbReference>
<dbReference type="EMBL" id="BGPR01003627">
    <property type="protein sequence ID" value="GBM90505.1"/>
    <property type="molecule type" value="Genomic_DNA"/>
</dbReference>
<keyword evidence="3" id="KW-0863">Zinc-finger</keyword>
<dbReference type="PANTHER" id="PTHR45762">
    <property type="entry name" value="ZINC FINGER RNA-BINDING PROTEIN"/>
    <property type="match status" value="1"/>
</dbReference>
<comment type="caution">
    <text evidence="8">The sequence shown here is derived from an EMBL/GenBank/DDBJ whole genome shotgun (WGS) entry which is preliminary data.</text>
</comment>
<dbReference type="InterPro" id="IPR036236">
    <property type="entry name" value="Znf_C2H2_sf"/>
</dbReference>
<keyword evidence="9" id="KW-1185">Reference proteome</keyword>
<proteinExistence type="predicted"/>
<evidence type="ECO:0000256" key="3">
    <source>
        <dbReference type="ARBA" id="ARBA00022771"/>
    </source>
</evidence>
<name>A0A4Y2JL01_ARAVE</name>
<dbReference type="InterPro" id="IPR000690">
    <property type="entry name" value="Matrin/U1-C_Znf_C2H2"/>
</dbReference>
<keyword evidence="2" id="KW-0479">Metal-binding</keyword>
<dbReference type="AlphaFoldDB" id="A0A4Y2JL01"/>
<accession>A0A4Y2JL01</accession>
<dbReference type="Gene3D" id="3.30.160.60">
    <property type="entry name" value="Classic Zinc Finger"/>
    <property type="match status" value="1"/>
</dbReference>
<keyword evidence="5" id="KW-0539">Nucleus</keyword>
<dbReference type="GO" id="GO:0003727">
    <property type="term" value="F:single-stranded RNA binding"/>
    <property type="evidence" value="ECO:0007669"/>
    <property type="project" value="TreeGrafter"/>
</dbReference>
<evidence type="ECO:0000256" key="6">
    <source>
        <dbReference type="SAM" id="MobiDB-lite"/>
    </source>
</evidence>
<feature type="region of interest" description="Disordered" evidence="6">
    <location>
        <begin position="160"/>
        <end position="181"/>
    </location>
</feature>
<dbReference type="SUPFAM" id="SSF57667">
    <property type="entry name" value="beta-beta-alpha zinc fingers"/>
    <property type="match status" value="1"/>
</dbReference>
<evidence type="ECO:0000313" key="8">
    <source>
        <dbReference type="EMBL" id="GBM90505.1"/>
    </source>
</evidence>
<comment type="subcellular location">
    <subcellularLocation>
        <location evidence="1">Nucleus</location>
    </subcellularLocation>
</comment>
<dbReference type="GO" id="GO:0008270">
    <property type="term" value="F:zinc ion binding"/>
    <property type="evidence" value="ECO:0007669"/>
    <property type="project" value="UniProtKB-KW"/>
</dbReference>
<sequence length="625" mass="72185">MAGKRHKKALRQLSEQEVAKSSVLEITESQNFPRPPDVDRLELYDEQSRIQETCEDADLLIVGLDYVREIRGYEDTKYFCDLCSAQCVANSIIKHLIGFKHQMNCLKKYCCRSYNWVKDLDKRDRRVDRELKVQLEEAKRLHGKGRIRVFEDVKRNQRSPELYNPYRPSTSRPALLPGDVQGKKTDELTVTDEDCLSRDFSDFYCKVCDSHMNNYSMWESHARGKRHSKNKKKAPIGLVTNSNFIEAPHGTISHLEAMIYEQCGPNDIIVGLNFIRENQGENGDLYNCYLCGSVCPTIDIIDHLYLKKHKTKYLEKMLSDGYLNAINEISCLPIGETAREGLIDAECEKLIIEFGRGRPVICVTKNTFFRPPVLQNHKAKDPVGVGSFKNRKPPHVSGLDYIRETRGYVDKEYYYDPYNAQCAANSIIKNFLGFNHQLNNLKKYCQGSHRWVKDCDERDKRLERELKFRLEESKWLHGNGKRRVFKDVQNFQKSSEPYNSYQPSISRQNLDIQNRKKAPKGLVTNINFTEAPPSKLSHLEEMIRNQCGPDDIIVGLNFLRENPGVNGHLYDCNLCGGVYHSMDILSHLSLKKHRTKYLEKMHSDGCHNAINEINGKCILMVVIML</sequence>
<gene>
    <name evidence="8" type="ORF">AVEN_215767_1</name>
</gene>
<evidence type="ECO:0000256" key="2">
    <source>
        <dbReference type="ARBA" id="ARBA00022723"/>
    </source>
</evidence>
<dbReference type="GO" id="GO:0003725">
    <property type="term" value="F:double-stranded RNA binding"/>
    <property type="evidence" value="ECO:0007669"/>
    <property type="project" value="TreeGrafter"/>
</dbReference>
<reference evidence="8 9" key="1">
    <citation type="journal article" date="2019" name="Sci. Rep.">
        <title>Orb-weaving spider Araneus ventricosus genome elucidates the spidroin gene catalogue.</title>
        <authorList>
            <person name="Kono N."/>
            <person name="Nakamura H."/>
            <person name="Ohtoshi R."/>
            <person name="Moran D.A.P."/>
            <person name="Shinohara A."/>
            <person name="Yoshida Y."/>
            <person name="Fujiwara M."/>
            <person name="Mori M."/>
            <person name="Tomita M."/>
            <person name="Arakawa K."/>
        </authorList>
    </citation>
    <scope>NUCLEOTIDE SEQUENCE [LARGE SCALE GENOMIC DNA]</scope>
</reference>
<dbReference type="InterPro" id="IPR013087">
    <property type="entry name" value="Znf_C2H2_type"/>
</dbReference>
<dbReference type="SMART" id="SM00355">
    <property type="entry name" value="ZnF_C2H2"/>
    <property type="match status" value="4"/>
</dbReference>
<dbReference type="OrthoDB" id="6434908at2759"/>
<dbReference type="GO" id="GO:0071011">
    <property type="term" value="C:precatalytic spliceosome"/>
    <property type="evidence" value="ECO:0007669"/>
    <property type="project" value="TreeGrafter"/>
</dbReference>
<dbReference type="PANTHER" id="PTHR45762:SF3">
    <property type="entry name" value="ZINC-FINGER PROTEIN AT 72D, ISOFORM B"/>
    <property type="match status" value="1"/>
</dbReference>
<organism evidence="8 9">
    <name type="scientific">Araneus ventricosus</name>
    <name type="common">Orbweaver spider</name>
    <name type="synonym">Epeira ventricosa</name>
    <dbReference type="NCBI Taxonomy" id="182803"/>
    <lineage>
        <taxon>Eukaryota</taxon>
        <taxon>Metazoa</taxon>
        <taxon>Ecdysozoa</taxon>
        <taxon>Arthropoda</taxon>
        <taxon>Chelicerata</taxon>
        <taxon>Arachnida</taxon>
        <taxon>Araneae</taxon>
        <taxon>Araneomorphae</taxon>
        <taxon>Entelegynae</taxon>
        <taxon>Araneoidea</taxon>
        <taxon>Araneidae</taxon>
        <taxon>Araneus</taxon>
    </lineage>
</organism>
<dbReference type="Pfam" id="PF12874">
    <property type="entry name" value="zf-met"/>
    <property type="match status" value="1"/>
</dbReference>
<keyword evidence="4" id="KW-0862">Zinc</keyword>
<dbReference type="Proteomes" id="UP000499080">
    <property type="component" value="Unassembled WGS sequence"/>
</dbReference>
<feature type="domain" description="Matrin-type" evidence="7">
    <location>
        <begin position="203"/>
        <end position="233"/>
    </location>
</feature>
<dbReference type="PROSITE" id="PS00028">
    <property type="entry name" value="ZINC_FINGER_C2H2_1"/>
    <property type="match status" value="1"/>
</dbReference>
<evidence type="ECO:0000313" key="9">
    <source>
        <dbReference type="Proteomes" id="UP000499080"/>
    </source>
</evidence>
<evidence type="ECO:0000259" key="7">
    <source>
        <dbReference type="PROSITE" id="PS50171"/>
    </source>
</evidence>
<evidence type="ECO:0000256" key="1">
    <source>
        <dbReference type="ARBA" id="ARBA00004123"/>
    </source>
</evidence>